<accession>A0A510PFZ1</accession>
<name>A0A510PFZ1_MICAE</name>
<comment type="caution">
    <text evidence="1">The sequence shown here is derived from an EMBL/GenBank/DDBJ whole genome shotgun (WGS) entry which is preliminary data.</text>
</comment>
<reference evidence="1 2" key="1">
    <citation type="journal article" date="2019" name="Appl. Environ. Microbiol.">
        <title>Co-occurrence of broad and narrow host-range viruses infecting the toxic bloom-forming cyanobacterium Microcystis aeruginosa.</title>
        <authorList>
            <person name="Morimoto D."/>
            <person name="Tominaga K."/>
            <person name="Nishimura Y."/>
            <person name="Yoshida N."/>
            <person name="Kimura S."/>
            <person name="Sako Y."/>
            <person name="Yoshida T."/>
        </authorList>
    </citation>
    <scope>NUCLEOTIDE SEQUENCE [LARGE SCALE GENOMIC DNA]</scope>
    <source>
        <strain evidence="1 2">11-30S32</strain>
    </source>
</reference>
<dbReference type="RefSeq" id="WP_147069608.1">
    <property type="nucleotide sequence ID" value="NZ_BHVU01000060.1"/>
</dbReference>
<dbReference type="EMBL" id="BHVU01000060">
    <property type="protein sequence ID" value="GCA92735.1"/>
    <property type="molecule type" value="Genomic_DNA"/>
</dbReference>
<organism evidence="1 2">
    <name type="scientific">Microcystis aeruginosa 11-30S32</name>
    <dbReference type="NCBI Taxonomy" id="2358142"/>
    <lineage>
        <taxon>Bacteria</taxon>
        <taxon>Bacillati</taxon>
        <taxon>Cyanobacteriota</taxon>
        <taxon>Cyanophyceae</taxon>
        <taxon>Oscillatoriophycideae</taxon>
        <taxon>Chroococcales</taxon>
        <taxon>Microcystaceae</taxon>
        <taxon>Microcystis</taxon>
    </lineage>
</organism>
<proteinExistence type="predicted"/>
<protein>
    <submittedName>
        <fullName evidence="1">Uncharacterized protein</fullName>
    </submittedName>
</protein>
<gene>
    <name evidence="1" type="ORF">MAE30S32_13870</name>
</gene>
<sequence length="113" mass="12734">MEITPFSQRSLDGEGAEMLLDFKKAHQQDLKAIAEILARISHQSPEKVEILLETMLKQLIEPKTPFYETATPTERAQAFRDWASSHDRGSALLSDYAVSRDSIFDILTAVNGR</sequence>
<dbReference type="Proteomes" id="UP000321223">
    <property type="component" value="Unassembled WGS sequence"/>
</dbReference>
<dbReference type="AlphaFoldDB" id="A0A510PFZ1"/>
<evidence type="ECO:0000313" key="2">
    <source>
        <dbReference type="Proteomes" id="UP000321223"/>
    </source>
</evidence>
<evidence type="ECO:0000313" key="1">
    <source>
        <dbReference type="EMBL" id="GCA92735.1"/>
    </source>
</evidence>